<evidence type="ECO:0000259" key="1">
    <source>
        <dbReference type="Pfam" id="PF17851"/>
    </source>
</evidence>
<dbReference type="Pfam" id="PF17851">
    <property type="entry name" value="GH43_C2"/>
    <property type="match status" value="1"/>
</dbReference>
<gene>
    <name evidence="2" type="ORF">JTJ23_00630</name>
</gene>
<dbReference type="Gene3D" id="2.60.120.200">
    <property type="match status" value="1"/>
</dbReference>
<dbReference type="InterPro" id="IPR013320">
    <property type="entry name" value="ConA-like_dom_sf"/>
</dbReference>
<dbReference type="Proteomes" id="UP000737612">
    <property type="component" value="Unassembled WGS sequence"/>
</dbReference>
<protein>
    <recommendedName>
        <fullName evidence="1">Beta-xylosidase C-terminal Concanavalin A-like domain-containing protein</fullName>
    </recommendedName>
</protein>
<comment type="caution">
    <text evidence="2">The sequence shown here is derived from an EMBL/GenBank/DDBJ whole genome shotgun (WGS) entry which is preliminary data.</text>
</comment>
<evidence type="ECO:0000313" key="2">
    <source>
        <dbReference type="EMBL" id="MBN2952114.1"/>
    </source>
</evidence>
<accession>A0A939CFF5</accession>
<evidence type="ECO:0000313" key="3">
    <source>
        <dbReference type="Proteomes" id="UP000737612"/>
    </source>
</evidence>
<dbReference type="SUPFAM" id="SSF49899">
    <property type="entry name" value="Concanavalin A-like lectins/glucanases"/>
    <property type="match status" value="1"/>
</dbReference>
<proteinExistence type="predicted"/>
<feature type="domain" description="Beta-xylosidase C-terminal Concanavalin A-like" evidence="1">
    <location>
        <begin position="18"/>
        <end position="97"/>
    </location>
</feature>
<dbReference type="EMBL" id="JAFHBD010000002">
    <property type="protein sequence ID" value="MBN2952114.1"/>
    <property type="molecule type" value="Genomic_DNA"/>
</dbReference>
<dbReference type="RefSeq" id="WP_167622827.1">
    <property type="nucleotide sequence ID" value="NZ_CYYV01000008.1"/>
</dbReference>
<sequence length="118" mass="13987">MPEEWHRMLALQKRKCMIYSLKEKEGMLRLYHRKESIAEAAYCSYFGLRQKSYRFEAETAGLVLYQNHENHLRMEIAKKQEQKVFRVVTCIKGTETKAAGIRDFSAVFPDEYTYRGIP</sequence>
<dbReference type="InterPro" id="IPR041542">
    <property type="entry name" value="GH43_C2"/>
</dbReference>
<dbReference type="AlphaFoldDB" id="A0A939CFF5"/>
<name>A0A939CFF5_9FIRM</name>
<reference evidence="2" key="1">
    <citation type="submission" date="2021-02" db="EMBL/GenBank/DDBJ databases">
        <title>Metagenome-assembled genomes from human diarrheal sample B26.</title>
        <authorList>
            <person name="Ateba T.P."/>
            <person name="Alayande K.A."/>
            <person name="Mwanza M."/>
        </authorList>
    </citation>
    <scope>NUCLEOTIDE SEQUENCE</scope>
    <source>
        <strain evidence="2">06WH</strain>
    </source>
</reference>
<organism evidence="2 3">
    <name type="scientific">Fusicatenibacter saccharivorans</name>
    <dbReference type="NCBI Taxonomy" id="1150298"/>
    <lineage>
        <taxon>Bacteria</taxon>
        <taxon>Bacillati</taxon>
        <taxon>Bacillota</taxon>
        <taxon>Clostridia</taxon>
        <taxon>Lachnospirales</taxon>
        <taxon>Lachnospiraceae</taxon>
        <taxon>Fusicatenibacter</taxon>
    </lineage>
</organism>